<evidence type="ECO:0000313" key="3">
    <source>
        <dbReference type="Proteomes" id="UP000092154"/>
    </source>
</evidence>
<organism evidence="2 3">
    <name type="scientific">Rhizopogon vinicolor AM-OR11-026</name>
    <dbReference type="NCBI Taxonomy" id="1314800"/>
    <lineage>
        <taxon>Eukaryota</taxon>
        <taxon>Fungi</taxon>
        <taxon>Dikarya</taxon>
        <taxon>Basidiomycota</taxon>
        <taxon>Agaricomycotina</taxon>
        <taxon>Agaricomycetes</taxon>
        <taxon>Agaricomycetidae</taxon>
        <taxon>Boletales</taxon>
        <taxon>Suillineae</taxon>
        <taxon>Rhizopogonaceae</taxon>
        <taxon>Rhizopogon</taxon>
    </lineage>
</organism>
<gene>
    <name evidence="2" type="ORF">K503DRAFT_715050</name>
</gene>
<dbReference type="Pfam" id="PF00651">
    <property type="entry name" value="BTB"/>
    <property type="match status" value="1"/>
</dbReference>
<dbReference type="EMBL" id="KV448222">
    <property type="protein sequence ID" value="OAX40166.1"/>
    <property type="molecule type" value="Genomic_DNA"/>
</dbReference>
<proteinExistence type="predicted"/>
<dbReference type="SUPFAM" id="SSF54695">
    <property type="entry name" value="POZ domain"/>
    <property type="match status" value="1"/>
</dbReference>
<dbReference type="Gene3D" id="3.30.710.10">
    <property type="entry name" value="Potassium Channel Kv1.1, Chain A"/>
    <property type="match status" value="1"/>
</dbReference>
<sequence>MSQTEKTSSSTAQAPFDNHDCGIILRSSDGVNFHVFKLVLSLVSPLFEGMFTLPQSQSDASSVPVIPMTESSTTLNSLLLLCYPAATPTFNCLDDAKVVLEAAKKYDMGEALSRASDLIMAQFLQTESLELYALSCRFGWKHHAQTAAAQSLLIKDLENPTSYWFAGIRDITALDYHRLIVYRYQCGVAAGAVGKSLDWLDPSLSDSMQMWKCNKSGACRPMSGRTSQIATVGKLKITPWFDEYLTSSGKELCSRPCESTIWESTSYSRAIVKAQDCNDCRITVIDSMNRFRTLYIDQVKNVVAMVKLEVD</sequence>
<accession>A0A1B7N5N2</accession>
<dbReference type="InterPro" id="IPR011333">
    <property type="entry name" value="SKP1/BTB/POZ_sf"/>
</dbReference>
<evidence type="ECO:0000313" key="2">
    <source>
        <dbReference type="EMBL" id="OAX40166.1"/>
    </source>
</evidence>
<dbReference type="OrthoDB" id="3357985at2759"/>
<dbReference type="InParanoid" id="A0A1B7N5N2"/>
<dbReference type="PROSITE" id="PS50097">
    <property type="entry name" value="BTB"/>
    <property type="match status" value="1"/>
</dbReference>
<name>A0A1B7N5N2_9AGAM</name>
<reference evidence="2 3" key="1">
    <citation type="submission" date="2016-06" db="EMBL/GenBank/DDBJ databases">
        <title>Comparative genomics of the ectomycorrhizal sister species Rhizopogon vinicolor and Rhizopogon vesiculosus (Basidiomycota: Boletales) reveals a divergence of the mating type B locus.</title>
        <authorList>
            <consortium name="DOE Joint Genome Institute"/>
            <person name="Mujic A.B."/>
            <person name="Kuo A."/>
            <person name="Tritt A."/>
            <person name="Lipzen A."/>
            <person name="Chen C."/>
            <person name="Johnson J."/>
            <person name="Sharma A."/>
            <person name="Barry K."/>
            <person name="Grigoriev I.V."/>
            <person name="Spatafora J.W."/>
        </authorList>
    </citation>
    <scope>NUCLEOTIDE SEQUENCE [LARGE SCALE GENOMIC DNA]</scope>
    <source>
        <strain evidence="2 3">AM-OR11-026</strain>
    </source>
</reference>
<dbReference type="Proteomes" id="UP000092154">
    <property type="component" value="Unassembled WGS sequence"/>
</dbReference>
<feature type="domain" description="BTB" evidence="1">
    <location>
        <begin position="21"/>
        <end position="83"/>
    </location>
</feature>
<evidence type="ECO:0000259" key="1">
    <source>
        <dbReference type="PROSITE" id="PS50097"/>
    </source>
</evidence>
<dbReference type="STRING" id="1314800.A0A1B7N5N2"/>
<dbReference type="InterPro" id="IPR000210">
    <property type="entry name" value="BTB/POZ_dom"/>
</dbReference>
<dbReference type="AlphaFoldDB" id="A0A1B7N5N2"/>
<dbReference type="SMART" id="SM00225">
    <property type="entry name" value="BTB"/>
    <property type="match status" value="1"/>
</dbReference>
<protein>
    <recommendedName>
        <fullName evidence="1">BTB domain-containing protein</fullName>
    </recommendedName>
</protein>
<keyword evidence="3" id="KW-1185">Reference proteome</keyword>